<dbReference type="Proteomes" id="UP001285441">
    <property type="component" value="Unassembled WGS sequence"/>
</dbReference>
<gene>
    <name evidence="2" type="ORF">B0H63DRAFT_528852</name>
</gene>
<evidence type="ECO:0000313" key="3">
    <source>
        <dbReference type="Proteomes" id="UP001285441"/>
    </source>
</evidence>
<sequence length="1305" mass="136519">MDDSNGSLKGTKGTKSAKPMNGINGAIKLPLNGHPVGPRRTTAPVATGLLARSLGVVARLLTWYSIIIILFRCPSNLGACDETSPAICKPYFQLKQAVVPHVEPYYDAYAAPYIDLVRPYYNTIDQKVISPSLGYAKKFGAPRIQLAQAYSQAQWQKNVQPQLAKYQHLAKAKYDQNLAPHVDRVSAAAGPYYDIARTNALQTYHELLLPTYNYVQPYAHLGYLAASDFTIRTAVPSALWAWNKTYVFLDATVWPHLRVAYMENVEPQLIKIGKRLGRYSSGKKSVPKSPVVGDSSTRWVPADSARQGAPSLTKPSSSTKTTSSFVKPVASVSSTTTSSSLSSVSPSSSLAVKAEGESSAAAESIKPRSTSGIVPPPEVEPIPENEDPERRSVRETVTADLKDWQERYAKAADEGAAEIDQRVEEITKKMIRRNARVKGKDLLQQLQTTIVAGLVQLRRDILEIVGTVSKGTATQEEAEENIVKAVRYSGLAIKEKAQAVRTWREEYEQEMQTSITKAAETHFSILGSIRDLALQKIGMKWAWMDGVTYKDWAKYHVLKGRFDEWQGDLENLIVTHPSLEAAQNEAAQIEEDAMKLAASAAKELARLKQVAKWKLVAVDDTPEFDSTLMQQAADAAEALKAAAASVIGKAVDSINDLKDTIIEKAGEGADYAADAFSDATDALKGAKDTTADGVEDLVESASEVSQSLTSAASVVEETLSSVSTEASAAIIETALPSVESATTEEPGSVKEAIPKASETIEQAIPDLASTIILEETPVIAGNTSELLQEDGPAPVELPLDDPTPEEEIIASSEEAPTQATPSIKSAFLGAAAQSVPSRKPILDDEEDDVSGAMESLQQELKSAYAAASSRASDQYSQALSIVSAQIHGTPEPAHQQMIASVTSAYSKAMASASSRLDDALRAASVQLKGTPTKRGIFPTTVALPTVPTVDWARFEAIESVAGERLRQGLSWAEEQYESAKVAVGLATPTPSRPADYASKLLENARHNYYAAIGVAHARHSEFMAAASSALSSLTATPTPTDLAGTASSVASVASASAASAGSVVTEGAASAASVASKNVSSAASVVGENVSSVAAAGYDSAASAASVVGESAASAASVVADGASSAASVVGDNVSAAAAAGYDSAAAAADKVSEGWEVVVSKISIQVYGAPTPTPWYASIYSAAGGYAASATDAAGDGAASVTDAAGSYAAAASEEAAKRYAAVSLVVSELLIGKEPTFSESVFSRLSAAYETGLASASSLASAAQATAASAAGDASEAIYSVGDKVASAASSATDAVKHGKDEL</sequence>
<feature type="region of interest" description="Disordered" evidence="1">
    <location>
        <begin position="1"/>
        <end position="21"/>
    </location>
</feature>
<accession>A0AAE0N2H4</accession>
<proteinExistence type="predicted"/>
<dbReference type="PANTHER" id="PTHR23242:SF9">
    <property type="entry name" value="TRANSCRIPTION FACTOR HOXA13"/>
    <property type="match status" value="1"/>
</dbReference>
<reference evidence="2" key="2">
    <citation type="submission" date="2023-06" db="EMBL/GenBank/DDBJ databases">
        <authorList>
            <consortium name="Lawrence Berkeley National Laboratory"/>
            <person name="Haridas S."/>
            <person name="Hensen N."/>
            <person name="Bonometti L."/>
            <person name="Westerberg I."/>
            <person name="Brannstrom I.O."/>
            <person name="Guillou S."/>
            <person name="Cros-Aarteil S."/>
            <person name="Calhoun S."/>
            <person name="Kuo A."/>
            <person name="Mondo S."/>
            <person name="Pangilinan J."/>
            <person name="Riley R."/>
            <person name="LaButti K."/>
            <person name="Andreopoulos B."/>
            <person name="Lipzen A."/>
            <person name="Chen C."/>
            <person name="Yanf M."/>
            <person name="Daum C."/>
            <person name="Ng V."/>
            <person name="Clum A."/>
            <person name="Steindorff A."/>
            <person name="Ohm R."/>
            <person name="Martin F."/>
            <person name="Silar P."/>
            <person name="Natvig D."/>
            <person name="Lalanne C."/>
            <person name="Gautier V."/>
            <person name="Ament-velasquez S.L."/>
            <person name="Kruys A."/>
            <person name="Hutchinson M.I."/>
            <person name="Powell A.J."/>
            <person name="Barry K."/>
            <person name="Miller A.N."/>
            <person name="Grigoriev I.V."/>
            <person name="Debuchy R."/>
            <person name="Gladieux P."/>
            <person name="Thoren M.H."/>
            <person name="Johannesson H."/>
        </authorList>
    </citation>
    <scope>NUCLEOTIDE SEQUENCE</scope>
    <source>
        <strain evidence="2">CBS 232.78</strain>
    </source>
</reference>
<organism evidence="2 3">
    <name type="scientific">Podospora didyma</name>
    <dbReference type="NCBI Taxonomy" id="330526"/>
    <lineage>
        <taxon>Eukaryota</taxon>
        <taxon>Fungi</taxon>
        <taxon>Dikarya</taxon>
        <taxon>Ascomycota</taxon>
        <taxon>Pezizomycotina</taxon>
        <taxon>Sordariomycetes</taxon>
        <taxon>Sordariomycetidae</taxon>
        <taxon>Sordariales</taxon>
        <taxon>Podosporaceae</taxon>
        <taxon>Podospora</taxon>
    </lineage>
</organism>
<feature type="compositionally biased region" description="Low complexity" evidence="1">
    <location>
        <begin position="280"/>
        <end position="296"/>
    </location>
</feature>
<comment type="caution">
    <text evidence="2">The sequence shown here is derived from an EMBL/GenBank/DDBJ whole genome shotgun (WGS) entry which is preliminary data.</text>
</comment>
<evidence type="ECO:0000313" key="2">
    <source>
        <dbReference type="EMBL" id="KAK3368486.1"/>
    </source>
</evidence>
<evidence type="ECO:0008006" key="4">
    <source>
        <dbReference type="Google" id="ProtNLM"/>
    </source>
</evidence>
<reference evidence="2" key="1">
    <citation type="journal article" date="2023" name="Mol. Phylogenet. Evol.">
        <title>Genome-scale phylogeny and comparative genomics of the fungal order Sordariales.</title>
        <authorList>
            <person name="Hensen N."/>
            <person name="Bonometti L."/>
            <person name="Westerberg I."/>
            <person name="Brannstrom I.O."/>
            <person name="Guillou S."/>
            <person name="Cros-Aarteil S."/>
            <person name="Calhoun S."/>
            <person name="Haridas S."/>
            <person name="Kuo A."/>
            <person name="Mondo S."/>
            <person name="Pangilinan J."/>
            <person name="Riley R."/>
            <person name="LaButti K."/>
            <person name="Andreopoulos B."/>
            <person name="Lipzen A."/>
            <person name="Chen C."/>
            <person name="Yan M."/>
            <person name="Daum C."/>
            <person name="Ng V."/>
            <person name="Clum A."/>
            <person name="Steindorff A."/>
            <person name="Ohm R.A."/>
            <person name="Martin F."/>
            <person name="Silar P."/>
            <person name="Natvig D.O."/>
            <person name="Lalanne C."/>
            <person name="Gautier V."/>
            <person name="Ament-Velasquez S.L."/>
            <person name="Kruys A."/>
            <person name="Hutchinson M.I."/>
            <person name="Powell A.J."/>
            <person name="Barry K."/>
            <person name="Miller A.N."/>
            <person name="Grigoriev I.V."/>
            <person name="Debuchy R."/>
            <person name="Gladieux P."/>
            <person name="Hiltunen Thoren M."/>
            <person name="Johannesson H."/>
        </authorList>
    </citation>
    <scope>NUCLEOTIDE SEQUENCE</scope>
    <source>
        <strain evidence="2">CBS 232.78</strain>
    </source>
</reference>
<evidence type="ECO:0000256" key="1">
    <source>
        <dbReference type="SAM" id="MobiDB-lite"/>
    </source>
</evidence>
<name>A0AAE0N2H4_9PEZI</name>
<dbReference type="EMBL" id="JAULSW010000010">
    <property type="protein sequence ID" value="KAK3368486.1"/>
    <property type="molecule type" value="Genomic_DNA"/>
</dbReference>
<feature type="compositionally biased region" description="Low complexity" evidence="1">
    <location>
        <begin position="310"/>
        <end position="364"/>
    </location>
</feature>
<keyword evidence="3" id="KW-1185">Reference proteome</keyword>
<feature type="region of interest" description="Disordered" evidence="1">
    <location>
        <begin position="279"/>
        <end position="394"/>
    </location>
</feature>
<dbReference type="PANTHER" id="PTHR23242">
    <property type="entry name" value="TRANSCRIPTION FACTOR HOXA13"/>
    <property type="match status" value="1"/>
</dbReference>
<protein>
    <recommendedName>
        <fullName evidence="4">Transcription factor hoxa13</fullName>
    </recommendedName>
</protein>